<evidence type="ECO:0000256" key="5">
    <source>
        <dbReference type="ARBA" id="ARBA00022801"/>
    </source>
</evidence>
<keyword evidence="1" id="KW-0808">Transferase</keyword>
<gene>
    <name evidence="9" type="ORF">DUI87_30372</name>
</gene>
<dbReference type="InterPro" id="IPR002156">
    <property type="entry name" value="RNaseH_domain"/>
</dbReference>
<evidence type="ECO:0000256" key="2">
    <source>
        <dbReference type="ARBA" id="ARBA00022695"/>
    </source>
</evidence>
<keyword evidence="3" id="KW-0540">Nuclease</keyword>
<dbReference type="Pfam" id="PF00075">
    <property type="entry name" value="RNase_H"/>
    <property type="match status" value="1"/>
</dbReference>
<dbReference type="InterPro" id="IPR001584">
    <property type="entry name" value="Integrase_cat-core"/>
</dbReference>
<dbReference type="STRING" id="333673.A0A3M0IZ50"/>
<dbReference type="Proteomes" id="UP000269221">
    <property type="component" value="Unassembled WGS sequence"/>
</dbReference>
<proteinExistence type="predicted"/>
<dbReference type="PROSITE" id="PS50879">
    <property type="entry name" value="RNASE_H_1"/>
    <property type="match status" value="1"/>
</dbReference>
<dbReference type="InterPro" id="IPR041588">
    <property type="entry name" value="Integrase_H2C2"/>
</dbReference>
<dbReference type="CDD" id="cd09273">
    <property type="entry name" value="RNase_HI_RT_Bel"/>
    <property type="match status" value="1"/>
</dbReference>
<dbReference type="OrthoDB" id="9950135at2759"/>
<feature type="domain" description="Integrase catalytic" evidence="8">
    <location>
        <begin position="282"/>
        <end position="380"/>
    </location>
</feature>
<keyword evidence="6" id="KW-0695">RNA-directed DNA polymerase</keyword>
<dbReference type="Gene3D" id="3.30.420.10">
    <property type="entry name" value="Ribonuclease H-like superfamily/Ribonuclease H"/>
    <property type="match status" value="2"/>
</dbReference>
<sequence length="380" mass="43055">MTELQTKVRADLEDEKLEEGEKWFVDGSARALEGKRKSGYAIINGKTREVVESGPLSASWSAQACELYAVLRALKGLKGKAGTIYTDSKYAFGVVHTFGKICEERGLMNTRGKSLVHENLIKQILEAIREPKAIAVVYVKGHQVGMQFRTRGNSLADQEARRAVVLTLNAPETLEGEPQEFPPCPSEKEIEEFKRIGGILEDGNWKLPDGRELIPKAYARKILRRLHLQTHWGTQALAEQFLKFFGCKGIYELAKQEVQGCMMCQKINKSRTRQVSQGGRPLAYRPFGRIQVDFTELPKIGRHRHLLVLVDQLTRWVEAFPSPWATAQVVAKKLLEEIIPRYGFPDSIDSDQGTHFNSKIIKHLANALGIRWEYHTPWHP</sequence>
<organism evidence="9 10">
    <name type="scientific">Hirundo rustica rustica</name>
    <dbReference type="NCBI Taxonomy" id="333673"/>
    <lineage>
        <taxon>Eukaryota</taxon>
        <taxon>Metazoa</taxon>
        <taxon>Chordata</taxon>
        <taxon>Craniata</taxon>
        <taxon>Vertebrata</taxon>
        <taxon>Euteleostomi</taxon>
        <taxon>Archelosauria</taxon>
        <taxon>Archosauria</taxon>
        <taxon>Dinosauria</taxon>
        <taxon>Saurischia</taxon>
        <taxon>Theropoda</taxon>
        <taxon>Coelurosauria</taxon>
        <taxon>Aves</taxon>
        <taxon>Neognathae</taxon>
        <taxon>Neoaves</taxon>
        <taxon>Telluraves</taxon>
        <taxon>Australaves</taxon>
        <taxon>Passeriformes</taxon>
        <taxon>Sylvioidea</taxon>
        <taxon>Hirundinidae</taxon>
        <taxon>Hirundo</taxon>
    </lineage>
</organism>
<evidence type="ECO:0000256" key="3">
    <source>
        <dbReference type="ARBA" id="ARBA00022722"/>
    </source>
</evidence>
<dbReference type="Pfam" id="PF17921">
    <property type="entry name" value="Integrase_H2C2"/>
    <property type="match status" value="1"/>
</dbReference>
<dbReference type="Gene3D" id="1.10.340.70">
    <property type="match status" value="1"/>
</dbReference>
<protein>
    <submittedName>
        <fullName evidence="9">Uncharacterized protein</fullName>
    </submittedName>
</protein>
<dbReference type="SUPFAM" id="SSF53098">
    <property type="entry name" value="Ribonuclease H-like"/>
    <property type="match status" value="2"/>
</dbReference>
<dbReference type="PANTHER" id="PTHR41694:SF5">
    <property type="entry name" value="RIBONUCLEASE H"/>
    <property type="match status" value="1"/>
</dbReference>
<dbReference type="GO" id="GO:0004523">
    <property type="term" value="F:RNA-DNA hybrid ribonuclease activity"/>
    <property type="evidence" value="ECO:0007669"/>
    <property type="project" value="InterPro"/>
</dbReference>
<dbReference type="GO" id="GO:0003964">
    <property type="term" value="F:RNA-directed DNA polymerase activity"/>
    <property type="evidence" value="ECO:0007669"/>
    <property type="project" value="UniProtKB-KW"/>
</dbReference>
<accession>A0A3M0IZ50</accession>
<evidence type="ECO:0000259" key="8">
    <source>
        <dbReference type="PROSITE" id="PS50994"/>
    </source>
</evidence>
<keyword evidence="5" id="KW-0378">Hydrolase</keyword>
<keyword evidence="2" id="KW-0548">Nucleotidyltransferase</keyword>
<dbReference type="InterPro" id="IPR012337">
    <property type="entry name" value="RNaseH-like_sf"/>
</dbReference>
<dbReference type="GO" id="GO:0015074">
    <property type="term" value="P:DNA integration"/>
    <property type="evidence" value="ECO:0007669"/>
    <property type="project" value="InterPro"/>
</dbReference>
<name>A0A3M0IZ50_HIRRU</name>
<dbReference type="InterPro" id="IPR036397">
    <property type="entry name" value="RNaseH_sf"/>
</dbReference>
<feature type="domain" description="RNase H type-1" evidence="7">
    <location>
        <begin position="17"/>
        <end position="165"/>
    </location>
</feature>
<keyword evidence="10" id="KW-1185">Reference proteome</keyword>
<keyword evidence="4" id="KW-0255">Endonuclease</keyword>
<dbReference type="AlphaFoldDB" id="A0A3M0IZ50"/>
<dbReference type="GO" id="GO:0003676">
    <property type="term" value="F:nucleic acid binding"/>
    <property type="evidence" value="ECO:0007669"/>
    <property type="project" value="InterPro"/>
</dbReference>
<comment type="caution">
    <text evidence="9">The sequence shown here is derived from an EMBL/GenBank/DDBJ whole genome shotgun (WGS) entry which is preliminary data.</text>
</comment>
<dbReference type="Pfam" id="PF00665">
    <property type="entry name" value="rve"/>
    <property type="match status" value="1"/>
</dbReference>
<evidence type="ECO:0000313" key="9">
    <source>
        <dbReference type="EMBL" id="RMB93250.1"/>
    </source>
</evidence>
<dbReference type="PROSITE" id="PS50994">
    <property type="entry name" value="INTEGRASE"/>
    <property type="match status" value="1"/>
</dbReference>
<dbReference type="PANTHER" id="PTHR41694">
    <property type="entry name" value="ENDOGENOUS RETROVIRUS GROUP K MEMBER POL PROTEIN"/>
    <property type="match status" value="1"/>
</dbReference>
<evidence type="ECO:0000256" key="6">
    <source>
        <dbReference type="ARBA" id="ARBA00022918"/>
    </source>
</evidence>
<evidence type="ECO:0000259" key="7">
    <source>
        <dbReference type="PROSITE" id="PS50879"/>
    </source>
</evidence>
<reference evidence="9 10" key="1">
    <citation type="submission" date="2018-07" db="EMBL/GenBank/DDBJ databases">
        <title>A high quality draft genome assembly of the barn swallow (H. rustica rustica).</title>
        <authorList>
            <person name="Formenti G."/>
            <person name="Chiara M."/>
            <person name="Poveda L."/>
            <person name="Francoijs K.-J."/>
            <person name="Bonisoli-Alquati A."/>
            <person name="Canova L."/>
            <person name="Gianfranceschi L."/>
            <person name="Horner D.S."/>
            <person name="Saino N."/>
        </authorList>
    </citation>
    <scope>NUCLEOTIDE SEQUENCE [LARGE SCALE GENOMIC DNA]</scope>
    <source>
        <strain evidence="9">Chelidonia</strain>
        <tissue evidence="9">Blood</tissue>
    </source>
</reference>
<dbReference type="EMBL" id="QRBI01000210">
    <property type="protein sequence ID" value="RMB93250.1"/>
    <property type="molecule type" value="Genomic_DNA"/>
</dbReference>
<evidence type="ECO:0000256" key="4">
    <source>
        <dbReference type="ARBA" id="ARBA00022759"/>
    </source>
</evidence>
<evidence type="ECO:0000313" key="10">
    <source>
        <dbReference type="Proteomes" id="UP000269221"/>
    </source>
</evidence>
<evidence type="ECO:0000256" key="1">
    <source>
        <dbReference type="ARBA" id="ARBA00022679"/>
    </source>
</evidence>